<organism evidence="2 3">
    <name type="scientific">Golovinomyces cichoracearum</name>
    <dbReference type="NCBI Taxonomy" id="62708"/>
    <lineage>
        <taxon>Eukaryota</taxon>
        <taxon>Fungi</taxon>
        <taxon>Dikarya</taxon>
        <taxon>Ascomycota</taxon>
        <taxon>Pezizomycotina</taxon>
        <taxon>Leotiomycetes</taxon>
        <taxon>Erysiphales</taxon>
        <taxon>Erysiphaceae</taxon>
        <taxon>Golovinomyces</taxon>
    </lineage>
</organism>
<evidence type="ECO:0000313" key="3">
    <source>
        <dbReference type="Proteomes" id="UP000285326"/>
    </source>
</evidence>
<feature type="chain" id="PRO_5019469051" description="Secreted protein" evidence="1">
    <location>
        <begin position="16"/>
        <end position="70"/>
    </location>
</feature>
<proteinExistence type="predicted"/>
<accession>A0A420IAS5</accession>
<gene>
    <name evidence="2" type="ORF">GcM1_c145o5</name>
</gene>
<evidence type="ECO:0000256" key="1">
    <source>
        <dbReference type="SAM" id="SignalP"/>
    </source>
</evidence>
<name>A0A420IAS5_9PEZI</name>
<keyword evidence="1" id="KW-0732">Signal</keyword>
<reference evidence="2 3" key="1">
    <citation type="journal article" date="2018" name="BMC Genomics">
        <title>Comparative genome analyses reveal sequence features reflecting distinct modes of host-adaptation between dicot and monocot powdery mildew.</title>
        <authorList>
            <person name="Wu Y."/>
            <person name="Ma X."/>
            <person name="Pan Z."/>
            <person name="Kale S.D."/>
            <person name="Song Y."/>
            <person name="King H."/>
            <person name="Zhang Q."/>
            <person name="Presley C."/>
            <person name="Deng X."/>
            <person name="Wei C.I."/>
            <person name="Xiao S."/>
        </authorList>
    </citation>
    <scope>NUCLEOTIDE SEQUENCE [LARGE SCALE GENOMIC DNA]</scope>
    <source>
        <strain evidence="2">UMSG1</strain>
    </source>
</reference>
<dbReference type="EMBL" id="MCBS01025062">
    <property type="protein sequence ID" value="RKF71643.1"/>
    <property type="molecule type" value="Genomic_DNA"/>
</dbReference>
<dbReference type="Proteomes" id="UP000285326">
    <property type="component" value="Unassembled WGS sequence"/>
</dbReference>
<sequence length="70" mass="7968">MLWLLLLQLATRSSGHPNLRTTPLLCTIWLHLSSYLQRRSTARPALPKQCTNYLALCKCYCNKGSAVYKS</sequence>
<evidence type="ECO:0008006" key="4">
    <source>
        <dbReference type="Google" id="ProtNLM"/>
    </source>
</evidence>
<dbReference type="AlphaFoldDB" id="A0A420IAS5"/>
<protein>
    <recommendedName>
        <fullName evidence="4">Secreted protein</fullName>
    </recommendedName>
</protein>
<feature type="signal peptide" evidence="1">
    <location>
        <begin position="1"/>
        <end position="15"/>
    </location>
</feature>
<evidence type="ECO:0000313" key="2">
    <source>
        <dbReference type="EMBL" id="RKF71643.1"/>
    </source>
</evidence>
<comment type="caution">
    <text evidence="2">The sequence shown here is derived from an EMBL/GenBank/DDBJ whole genome shotgun (WGS) entry which is preliminary data.</text>
</comment>